<reference evidence="1" key="1">
    <citation type="submission" date="2019-12" db="EMBL/GenBank/DDBJ databases">
        <title>Genome sequencing and annotation of Brassica cretica.</title>
        <authorList>
            <person name="Studholme D.J."/>
            <person name="Sarris P.F."/>
        </authorList>
    </citation>
    <scope>NUCLEOTIDE SEQUENCE</scope>
    <source>
        <strain evidence="1">PFS-001/15</strain>
        <tissue evidence="1">Leaf</tissue>
    </source>
</reference>
<gene>
    <name evidence="1" type="ORF">F2Q68_00043959</name>
</gene>
<accession>A0A8S9LN06</accession>
<dbReference type="Proteomes" id="UP000712281">
    <property type="component" value="Unassembled WGS sequence"/>
</dbReference>
<sequence>MIPLATISENPNFQFSTNSPPIFQFFTLSFHFRLRNTAVLRLPYQSAAVNLLSFQFKSCKVTTNWTTVSRRDFSPPTGSPVDVSTFTRSQTFLLSSDMFSGTP</sequence>
<evidence type="ECO:0000313" key="1">
    <source>
        <dbReference type="EMBL" id="KAF2607291.1"/>
    </source>
</evidence>
<dbReference type="AlphaFoldDB" id="A0A8S9LN06"/>
<evidence type="ECO:0000313" key="2">
    <source>
        <dbReference type="Proteomes" id="UP000712281"/>
    </source>
</evidence>
<name>A0A8S9LN06_BRACR</name>
<proteinExistence type="predicted"/>
<protein>
    <submittedName>
        <fullName evidence="1">Uncharacterized protein</fullName>
    </submittedName>
</protein>
<comment type="caution">
    <text evidence="1">The sequence shown here is derived from an EMBL/GenBank/DDBJ whole genome shotgun (WGS) entry which is preliminary data.</text>
</comment>
<organism evidence="1 2">
    <name type="scientific">Brassica cretica</name>
    <name type="common">Mustard</name>
    <dbReference type="NCBI Taxonomy" id="69181"/>
    <lineage>
        <taxon>Eukaryota</taxon>
        <taxon>Viridiplantae</taxon>
        <taxon>Streptophyta</taxon>
        <taxon>Embryophyta</taxon>
        <taxon>Tracheophyta</taxon>
        <taxon>Spermatophyta</taxon>
        <taxon>Magnoliopsida</taxon>
        <taxon>eudicotyledons</taxon>
        <taxon>Gunneridae</taxon>
        <taxon>Pentapetalae</taxon>
        <taxon>rosids</taxon>
        <taxon>malvids</taxon>
        <taxon>Brassicales</taxon>
        <taxon>Brassicaceae</taxon>
        <taxon>Brassiceae</taxon>
        <taxon>Brassica</taxon>
    </lineage>
</organism>
<dbReference type="EMBL" id="QGKW02000276">
    <property type="protein sequence ID" value="KAF2607291.1"/>
    <property type="molecule type" value="Genomic_DNA"/>
</dbReference>